<dbReference type="EMBL" id="ML208317">
    <property type="protein sequence ID" value="TFK70211.1"/>
    <property type="molecule type" value="Genomic_DNA"/>
</dbReference>
<organism evidence="1 2">
    <name type="scientific">Pluteus cervinus</name>
    <dbReference type="NCBI Taxonomy" id="181527"/>
    <lineage>
        <taxon>Eukaryota</taxon>
        <taxon>Fungi</taxon>
        <taxon>Dikarya</taxon>
        <taxon>Basidiomycota</taxon>
        <taxon>Agaricomycotina</taxon>
        <taxon>Agaricomycetes</taxon>
        <taxon>Agaricomycetidae</taxon>
        <taxon>Agaricales</taxon>
        <taxon>Pluteineae</taxon>
        <taxon>Pluteaceae</taxon>
        <taxon>Pluteus</taxon>
    </lineage>
</organism>
<accession>A0ACD3AX58</accession>
<feature type="non-terminal residue" evidence="1">
    <location>
        <position position="81"/>
    </location>
</feature>
<evidence type="ECO:0000313" key="1">
    <source>
        <dbReference type="EMBL" id="TFK70211.1"/>
    </source>
</evidence>
<feature type="non-terminal residue" evidence="1">
    <location>
        <position position="1"/>
    </location>
</feature>
<name>A0ACD3AX58_9AGAR</name>
<keyword evidence="2" id="KW-1185">Reference proteome</keyword>
<evidence type="ECO:0000313" key="2">
    <source>
        <dbReference type="Proteomes" id="UP000308600"/>
    </source>
</evidence>
<sequence length="81" mass="8951">QAERLSMESGCWFVMTGQHANAGQGAFIYASPRIRDEAMKETHEMCTIFSRTTGALITARRTSAKEIAVKLTKAEEDRDAA</sequence>
<proteinExistence type="predicted"/>
<dbReference type="Proteomes" id="UP000308600">
    <property type="component" value="Unassembled WGS sequence"/>
</dbReference>
<protein>
    <submittedName>
        <fullName evidence="1">Uncharacterized protein</fullName>
    </submittedName>
</protein>
<reference evidence="1 2" key="1">
    <citation type="journal article" date="2019" name="Nat. Ecol. Evol.">
        <title>Megaphylogeny resolves global patterns of mushroom evolution.</title>
        <authorList>
            <person name="Varga T."/>
            <person name="Krizsan K."/>
            <person name="Foldi C."/>
            <person name="Dima B."/>
            <person name="Sanchez-Garcia M."/>
            <person name="Sanchez-Ramirez S."/>
            <person name="Szollosi G.J."/>
            <person name="Szarkandi J.G."/>
            <person name="Papp V."/>
            <person name="Albert L."/>
            <person name="Andreopoulos W."/>
            <person name="Angelini C."/>
            <person name="Antonin V."/>
            <person name="Barry K.W."/>
            <person name="Bougher N.L."/>
            <person name="Buchanan P."/>
            <person name="Buyck B."/>
            <person name="Bense V."/>
            <person name="Catcheside P."/>
            <person name="Chovatia M."/>
            <person name="Cooper J."/>
            <person name="Damon W."/>
            <person name="Desjardin D."/>
            <person name="Finy P."/>
            <person name="Geml J."/>
            <person name="Haridas S."/>
            <person name="Hughes K."/>
            <person name="Justo A."/>
            <person name="Karasinski D."/>
            <person name="Kautmanova I."/>
            <person name="Kiss B."/>
            <person name="Kocsube S."/>
            <person name="Kotiranta H."/>
            <person name="LaButti K.M."/>
            <person name="Lechner B.E."/>
            <person name="Liimatainen K."/>
            <person name="Lipzen A."/>
            <person name="Lukacs Z."/>
            <person name="Mihaltcheva S."/>
            <person name="Morgado L.N."/>
            <person name="Niskanen T."/>
            <person name="Noordeloos M.E."/>
            <person name="Ohm R.A."/>
            <person name="Ortiz-Santana B."/>
            <person name="Ovrebo C."/>
            <person name="Racz N."/>
            <person name="Riley R."/>
            <person name="Savchenko A."/>
            <person name="Shiryaev A."/>
            <person name="Soop K."/>
            <person name="Spirin V."/>
            <person name="Szebenyi C."/>
            <person name="Tomsovsky M."/>
            <person name="Tulloss R.E."/>
            <person name="Uehling J."/>
            <person name="Grigoriev I.V."/>
            <person name="Vagvolgyi C."/>
            <person name="Papp T."/>
            <person name="Martin F.M."/>
            <person name="Miettinen O."/>
            <person name="Hibbett D.S."/>
            <person name="Nagy L.G."/>
        </authorList>
    </citation>
    <scope>NUCLEOTIDE SEQUENCE [LARGE SCALE GENOMIC DNA]</scope>
    <source>
        <strain evidence="1 2">NL-1719</strain>
    </source>
</reference>
<gene>
    <name evidence="1" type="ORF">BDN72DRAFT_744032</name>
</gene>